<feature type="transmembrane region" description="Helical" evidence="9">
    <location>
        <begin position="470"/>
        <end position="495"/>
    </location>
</feature>
<dbReference type="Gene3D" id="1.25.10.10">
    <property type="entry name" value="Leucine-rich Repeat Variant"/>
    <property type="match status" value="1"/>
</dbReference>
<sequence length="535" mass="57042">MLHRWAAVLALSVLAWLPQQSHAALEAGLLQQLATGSISARADAIASMGLLDDPMAETVLRAMQDGLLRATPDGQLWIEQPDGSATNVANGAITAMPGDARRITINNRLRRALALALATKQLHAQDSQQRLAAAQQLRNSDDTQLLPAIQAALQRESNARVRDALEVAKANLELQSSDSATRLQAVQTLGRLKDASFRSALEALTRQEGGQWREPDAEVRAAAAQAVAAIDAHVRTVQWVGNAFYGLSLGSVLLLAALGLAIIFGLMGVINMAHGEFLMIGAYATYVVQMAFRQWAPGWLDWYVIAALPVAFVATACVGMVLERTVIRWLYGRPLETLLATWGISLILMQAVRSLFGAQNVEVANPGWLSGGVEVMNGLVLSYNRLAVIAFSLLVVLFVWLLLNHTRLGLFVRAITQNRRMADCVGVPTGRVDMLTFGLGAGIAGLGGVALSQLGNVGPDLGRAYIIDSFMVVVLGGVGQLAGTVIAAFGLGAIGKFIEPFSGAVLAKIAILVLIVLFIQKRPQGLFAPKGRSVE</sequence>
<dbReference type="AlphaFoldDB" id="A0A0U1PY72"/>
<evidence type="ECO:0000256" key="1">
    <source>
        <dbReference type="ARBA" id="ARBA00004651"/>
    </source>
</evidence>
<dbReference type="NCBIfam" id="TIGR03409">
    <property type="entry name" value="urea_trans_UrtB"/>
    <property type="match status" value="1"/>
</dbReference>
<dbReference type="GO" id="GO:0006865">
    <property type="term" value="P:amino acid transport"/>
    <property type="evidence" value="ECO:0007669"/>
    <property type="project" value="UniProtKB-KW"/>
</dbReference>
<feature type="transmembrane region" description="Helical" evidence="9">
    <location>
        <begin position="334"/>
        <end position="352"/>
    </location>
</feature>
<dbReference type="GO" id="GO:0022857">
    <property type="term" value="F:transmembrane transporter activity"/>
    <property type="evidence" value="ECO:0007669"/>
    <property type="project" value="InterPro"/>
</dbReference>
<feature type="transmembrane region" description="Helical" evidence="9">
    <location>
        <begin position="302"/>
        <end position="322"/>
    </location>
</feature>
<feature type="transmembrane region" description="Helical" evidence="9">
    <location>
        <begin position="501"/>
        <end position="519"/>
    </location>
</feature>
<evidence type="ECO:0000256" key="8">
    <source>
        <dbReference type="ARBA" id="ARBA00037998"/>
    </source>
</evidence>
<keyword evidence="5" id="KW-0029">Amino-acid transport</keyword>
<keyword evidence="6 9" id="KW-1133">Transmembrane helix</keyword>
<keyword evidence="4 9" id="KW-0812">Transmembrane</keyword>
<evidence type="ECO:0000256" key="7">
    <source>
        <dbReference type="ARBA" id="ARBA00023136"/>
    </source>
</evidence>
<dbReference type="PANTHER" id="PTHR11795">
    <property type="entry name" value="BRANCHED-CHAIN AMINO ACID TRANSPORT SYSTEM PERMEASE PROTEIN LIVH"/>
    <property type="match status" value="1"/>
</dbReference>
<keyword evidence="10" id="KW-0732">Signal</keyword>
<dbReference type="Pfam" id="PF02653">
    <property type="entry name" value="BPD_transp_2"/>
    <property type="match status" value="1"/>
</dbReference>
<evidence type="ECO:0000256" key="3">
    <source>
        <dbReference type="ARBA" id="ARBA00022475"/>
    </source>
</evidence>
<dbReference type="InterPro" id="IPR017779">
    <property type="entry name" value="ABC_UrtB_bac"/>
</dbReference>
<evidence type="ECO:0000313" key="11">
    <source>
        <dbReference type="EMBL" id="KKW67469.1"/>
    </source>
</evidence>
<dbReference type="CDD" id="cd06582">
    <property type="entry name" value="TM_PBP1_LivH_like"/>
    <property type="match status" value="1"/>
</dbReference>
<comment type="subcellular location">
    <subcellularLocation>
        <location evidence="1">Cell membrane</location>
        <topology evidence="1">Multi-pass membrane protein</topology>
    </subcellularLocation>
</comment>
<keyword evidence="3" id="KW-1003">Cell membrane</keyword>
<feature type="transmembrane region" description="Helical" evidence="9">
    <location>
        <begin position="243"/>
        <end position="270"/>
    </location>
</feature>
<accession>A0A0U1PY72</accession>
<dbReference type="SUPFAM" id="SSF48371">
    <property type="entry name" value="ARM repeat"/>
    <property type="match status" value="1"/>
</dbReference>
<dbReference type="EMBL" id="LBNQ01000033">
    <property type="protein sequence ID" value="KKW67469.1"/>
    <property type="molecule type" value="Genomic_DNA"/>
</dbReference>
<name>A0A0U1PY72_9BURK</name>
<reference evidence="11 12" key="1">
    <citation type="submission" date="2015-05" db="EMBL/GenBank/DDBJ databases">
        <title>Draft genome sequence of Lampropedia sp. CT6, isolated from the microbial mat of a hot water spring, located at Manikaran, India.</title>
        <authorList>
            <person name="Tripathi C."/>
            <person name="Rani P."/>
            <person name="Mahato N.K."/>
            <person name="Lal R."/>
        </authorList>
    </citation>
    <scope>NUCLEOTIDE SEQUENCE [LARGE SCALE GENOMIC DNA]</scope>
    <source>
        <strain evidence="11 12">CT6</strain>
    </source>
</reference>
<dbReference type="PATRIC" id="fig|1610491.3.peg.2427"/>
<evidence type="ECO:0000256" key="2">
    <source>
        <dbReference type="ARBA" id="ARBA00022448"/>
    </source>
</evidence>
<evidence type="ECO:0000256" key="9">
    <source>
        <dbReference type="SAM" id="Phobius"/>
    </source>
</evidence>
<feature type="signal peptide" evidence="10">
    <location>
        <begin position="1"/>
        <end position="23"/>
    </location>
</feature>
<keyword evidence="2" id="KW-0813">Transport</keyword>
<organism evidence="11 12">
    <name type="scientific">Lampropedia cohaerens</name>
    <dbReference type="NCBI Taxonomy" id="1610491"/>
    <lineage>
        <taxon>Bacteria</taxon>
        <taxon>Pseudomonadati</taxon>
        <taxon>Pseudomonadota</taxon>
        <taxon>Betaproteobacteria</taxon>
        <taxon>Burkholderiales</taxon>
        <taxon>Comamonadaceae</taxon>
        <taxon>Lampropedia</taxon>
    </lineage>
</organism>
<keyword evidence="12" id="KW-1185">Reference proteome</keyword>
<gene>
    <name evidence="11" type="ORF">AAV94_11335</name>
</gene>
<protein>
    <submittedName>
        <fullName evidence="11">Urea ABC transporter permease</fullName>
    </submittedName>
</protein>
<evidence type="ECO:0000256" key="10">
    <source>
        <dbReference type="SAM" id="SignalP"/>
    </source>
</evidence>
<dbReference type="Proteomes" id="UP000050580">
    <property type="component" value="Unassembled WGS sequence"/>
</dbReference>
<dbReference type="InterPro" id="IPR011989">
    <property type="entry name" value="ARM-like"/>
</dbReference>
<feature type="transmembrane region" description="Helical" evidence="9">
    <location>
        <begin position="386"/>
        <end position="403"/>
    </location>
</feature>
<proteinExistence type="inferred from homology"/>
<feature type="chain" id="PRO_5006713006" evidence="10">
    <location>
        <begin position="24"/>
        <end position="535"/>
    </location>
</feature>
<evidence type="ECO:0000256" key="6">
    <source>
        <dbReference type="ARBA" id="ARBA00022989"/>
    </source>
</evidence>
<comment type="caution">
    <text evidence="11">The sequence shown here is derived from an EMBL/GenBank/DDBJ whole genome shotgun (WGS) entry which is preliminary data.</text>
</comment>
<feature type="transmembrane region" description="Helical" evidence="9">
    <location>
        <begin position="277"/>
        <end position="296"/>
    </location>
</feature>
<comment type="similarity">
    <text evidence="8">Belongs to the binding-protein-dependent transport system permease family. LivHM subfamily.</text>
</comment>
<dbReference type="PANTHER" id="PTHR11795:SF447">
    <property type="entry name" value="ABC TRANSPORTER PERMEASE PROTEIN"/>
    <property type="match status" value="1"/>
</dbReference>
<evidence type="ECO:0000313" key="12">
    <source>
        <dbReference type="Proteomes" id="UP000050580"/>
    </source>
</evidence>
<dbReference type="InterPro" id="IPR016024">
    <property type="entry name" value="ARM-type_fold"/>
</dbReference>
<dbReference type="GO" id="GO:0005886">
    <property type="term" value="C:plasma membrane"/>
    <property type="evidence" value="ECO:0007669"/>
    <property type="project" value="UniProtKB-SubCell"/>
</dbReference>
<evidence type="ECO:0000256" key="4">
    <source>
        <dbReference type="ARBA" id="ARBA00022692"/>
    </source>
</evidence>
<dbReference type="InterPro" id="IPR052157">
    <property type="entry name" value="BCAA_transport_permease"/>
</dbReference>
<dbReference type="InterPro" id="IPR001851">
    <property type="entry name" value="ABC_transp_permease"/>
</dbReference>
<evidence type="ECO:0000256" key="5">
    <source>
        <dbReference type="ARBA" id="ARBA00022970"/>
    </source>
</evidence>
<keyword evidence="7 9" id="KW-0472">Membrane</keyword>
<dbReference type="STRING" id="1610491.AAV94_11335"/>